<sequence length="117" mass="12458">MATEDSYTRPPRIDGLLAMTGPSVTADPGCLPVRGDLAHIRLAGLYFVPHYAVPMPHVVLDGAVLRAMSRADAETIRELPAGETFNVLDVAGNWAWGQLGEQGQVGYVALDTLEAQG</sequence>
<reference evidence="2 3" key="1">
    <citation type="journal article" date="2013" name="Genome Announc.">
        <title>Genome Sequence of Novosphingobium lindaniclasticum LE124T, Isolated from a Hexachlorocyclohexane Dumpsite.</title>
        <authorList>
            <person name="Saxena A."/>
            <person name="Nayyar N."/>
            <person name="Sangwan N."/>
            <person name="Kumari R."/>
            <person name="Khurana J.P."/>
            <person name="Lal R."/>
        </authorList>
    </citation>
    <scope>NUCLEOTIDE SEQUENCE [LARGE SCALE GENOMIC DNA]</scope>
    <source>
        <strain evidence="2 3">LE124</strain>
    </source>
</reference>
<evidence type="ECO:0000313" key="2">
    <source>
        <dbReference type="EMBL" id="EQB17460.1"/>
    </source>
</evidence>
<proteinExistence type="predicted"/>
<protein>
    <recommendedName>
        <fullName evidence="1">Bacterial dipeptidyl-peptidase SH3 domain-containing protein</fullName>
    </recommendedName>
</protein>
<evidence type="ECO:0000313" key="3">
    <source>
        <dbReference type="Proteomes" id="UP000015527"/>
    </source>
</evidence>
<dbReference type="Proteomes" id="UP000015527">
    <property type="component" value="Unassembled WGS sequence"/>
</dbReference>
<gene>
    <name evidence="2" type="ORF">L284_07815</name>
</gene>
<accession>T0IZZ7</accession>
<name>T0IZZ7_9SPHN</name>
<dbReference type="EMBL" id="ATHL01000055">
    <property type="protein sequence ID" value="EQB17460.1"/>
    <property type="molecule type" value="Genomic_DNA"/>
</dbReference>
<dbReference type="AlphaFoldDB" id="T0IZZ7"/>
<comment type="caution">
    <text evidence="2">The sequence shown here is derived from an EMBL/GenBank/DDBJ whole genome shotgun (WGS) entry which is preliminary data.</text>
</comment>
<dbReference type="eggNOG" id="COG0791">
    <property type="taxonomic scope" value="Bacteria"/>
</dbReference>
<keyword evidence="3" id="KW-1185">Reference proteome</keyword>
<dbReference type="Pfam" id="PF18348">
    <property type="entry name" value="SH3_16"/>
    <property type="match status" value="1"/>
</dbReference>
<dbReference type="PATRIC" id="fig|1096930.3.peg.1539"/>
<evidence type="ECO:0000259" key="1">
    <source>
        <dbReference type="Pfam" id="PF18348"/>
    </source>
</evidence>
<dbReference type="InterPro" id="IPR041382">
    <property type="entry name" value="SH3_16"/>
</dbReference>
<feature type="domain" description="Bacterial dipeptidyl-peptidase SH3" evidence="1">
    <location>
        <begin position="65"/>
        <end position="113"/>
    </location>
</feature>
<organism evidence="2 3">
    <name type="scientific">Novosphingobium lindaniclasticum LE124</name>
    <dbReference type="NCBI Taxonomy" id="1096930"/>
    <lineage>
        <taxon>Bacteria</taxon>
        <taxon>Pseudomonadati</taxon>
        <taxon>Pseudomonadota</taxon>
        <taxon>Alphaproteobacteria</taxon>
        <taxon>Sphingomonadales</taxon>
        <taxon>Sphingomonadaceae</taxon>
        <taxon>Novosphingobium</taxon>
    </lineage>
</organism>